<evidence type="ECO:0000313" key="2">
    <source>
        <dbReference type="EMBL" id="PWN98641.1"/>
    </source>
</evidence>
<dbReference type="STRING" id="58919.A0A316ZAN7"/>
<dbReference type="Proteomes" id="UP000245946">
    <property type="component" value="Unassembled WGS sequence"/>
</dbReference>
<accession>A0A316ZAN7</accession>
<evidence type="ECO:0000256" key="1">
    <source>
        <dbReference type="SAM" id="MobiDB-lite"/>
    </source>
</evidence>
<dbReference type="RefSeq" id="XP_025598920.1">
    <property type="nucleotide sequence ID" value="XM_025742280.1"/>
</dbReference>
<sequence>MPSRRPRRAPGPASHKKRAAATEAAAPSSEDVPRFTPLDALAGPSAPLIALRYRTAASQHAALARLEAFYEGAGAPRNEYVTLAGVKELRGGLCRNYEAFNLPLDAVHRWLAALRTVEAIADEPQWWRPFCNDEENELLAHLDGAGALHSLSGAGAGGDDDVAPGAVSPAADASASPSPAQGPARPLYVISVLSLAALPHELSHALFYLSPVFARAAGAAWDGLPRKSRSIIEHDLRLRGYAPEVWVDEFQAYIAENDAEFGQAARAACAEAEQELSAARRQAKIDIGVP</sequence>
<feature type="compositionally biased region" description="Low complexity" evidence="1">
    <location>
        <begin position="163"/>
        <end position="181"/>
    </location>
</feature>
<dbReference type="GeneID" id="37269824"/>
<organism evidence="2 3">
    <name type="scientific">Tilletiopsis washingtonensis</name>
    <dbReference type="NCBI Taxonomy" id="58919"/>
    <lineage>
        <taxon>Eukaryota</taxon>
        <taxon>Fungi</taxon>
        <taxon>Dikarya</taxon>
        <taxon>Basidiomycota</taxon>
        <taxon>Ustilaginomycotina</taxon>
        <taxon>Exobasidiomycetes</taxon>
        <taxon>Entylomatales</taxon>
        <taxon>Entylomatales incertae sedis</taxon>
        <taxon>Tilletiopsis</taxon>
    </lineage>
</organism>
<keyword evidence="3" id="KW-1185">Reference proteome</keyword>
<dbReference type="AlphaFoldDB" id="A0A316ZAN7"/>
<reference evidence="2 3" key="1">
    <citation type="journal article" date="2018" name="Mol. Biol. Evol.">
        <title>Broad Genomic Sampling Reveals a Smut Pathogenic Ancestry of the Fungal Clade Ustilaginomycotina.</title>
        <authorList>
            <person name="Kijpornyongpan T."/>
            <person name="Mondo S.J."/>
            <person name="Barry K."/>
            <person name="Sandor L."/>
            <person name="Lee J."/>
            <person name="Lipzen A."/>
            <person name="Pangilinan J."/>
            <person name="LaButti K."/>
            <person name="Hainaut M."/>
            <person name="Henrissat B."/>
            <person name="Grigoriev I.V."/>
            <person name="Spatafora J.W."/>
            <person name="Aime M.C."/>
        </authorList>
    </citation>
    <scope>NUCLEOTIDE SEQUENCE [LARGE SCALE GENOMIC DNA]</scope>
    <source>
        <strain evidence="2 3">MCA 4186</strain>
    </source>
</reference>
<proteinExistence type="predicted"/>
<name>A0A316ZAN7_9BASI</name>
<feature type="region of interest" description="Disordered" evidence="1">
    <location>
        <begin position="159"/>
        <end position="181"/>
    </location>
</feature>
<dbReference type="EMBL" id="KZ819291">
    <property type="protein sequence ID" value="PWN98641.1"/>
    <property type="molecule type" value="Genomic_DNA"/>
</dbReference>
<feature type="compositionally biased region" description="Basic residues" evidence="1">
    <location>
        <begin position="1"/>
        <end position="19"/>
    </location>
</feature>
<evidence type="ECO:0000313" key="3">
    <source>
        <dbReference type="Proteomes" id="UP000245946"/>
    </source>
</evidence>
<protein>
    <submittedName>
        <fullName evidence="2">Uncharacterized protein</fullName>
    </submittedName>
</protein>
<dbReference type="OrthoDB" id="10030313at2759"/>
<feature type="region of interest" description="Disordered" evidence="1">
    <location>
        <begin position="1"/>
        <end position="37"/>
    </location>
</feature>
<gene>
    <name evidence="2" type="ORF">FA09DRAFT_329689</name>
</gene>